<accession>A0A8J3N272</accession>
<name>A0A8J3N272_9CHLR</name>
<comment type="catalytic activity">
    <reaction evidence="6">
        <text>a quinone + NADH + 5 H(+)(in) = a quinol + NAD(+) + 4 H(+)(out)</text>
        <dbReference type="Rhea" id="RHEA:57888"/>
        <dbReference type="ChEBI" id="CHEBI:15378"/>
        <dbReference type="ChEBI" id="CHEBI:24646"/>
        <dbReference type="ChEBI" id="CHEBI:57540"/>
        <dbReference type="ChEBI" id="CHEBI:57945"/>
        <dbReference type="ChEBI" id="CHEBI:132124"/>
    </reaction>
</comment>
<gene>
    <name evidence="9" type="primary">nuoD2</name>
    <name evidence="6" type="synonym">nuoD</name>
    <name evidence="9" type="ORF">KSF_032660</name>
</gene>
<comment type="similarity">
    <text evidence="1 6 7">Belongs to the complex I 49 kDa subunit family.</text>
</comment>
<evidence type="ECO:0000313" key="9">
    <source>
        <dbReference type="EMBL" id="GHO93218.1"/>
    </source>
</evidence>
<evidence type="ECO:0000256" key="6">
    <source>
        <dbReference type="HAMAP-Rule" id="MF_01358"/>
    </source>
</evidence>
<dbReference type="NCBIfam" id="NF004739">
    <property type="entry name" value="PRK06075.1"/>
    <property type="match status" value="1"/>
</dbReference>
<dbReference type="GO" id="GO:0005886">
    <property type="term" value="C:plasma membrane"/>
    <property type="evidence" value="ECO:0007669"/>
    <property type="project" value="UniProtKB-SubCell"/>
</dbReference>
<evidence type="ECO:0000256" key="7">
    <source>
        <dbReference type="RuleBase" id="RU003685"/>
    </source>
</evidence>
<evidence type="ECO:0000256" key="3">
    <source>
        <dbReference type="ARBA" id="ARBA00022719"/>
    </source>
</evidence>
<dbReference type="InterPro" id="IPR001135">
    <property type="entry name" value="NADH_Q_OxRdtase_suD"/>
</dbReference>
<dbReference type="EC" id="7.1.1.-" evidence="6"/>
<keyword evidence="3 6" id="KW-0874">Quinone</keyword>
<dbReference type="PROSITE" id="PS00535">
    <property type="entry name" value="COMPLEX1_49K"/>
    <property type="match status" value="1"/>
</dbReference>
<protein>
    <recommendedName>
        <fullName evidence="6">NADH-quinone oxidoreductase subunit D</fullName>
        <ecNumber evidence="6">7.1.1.-</ecNumber>
    </recommendedName>
    <alternativeName>
        <fullName evidence="6">NADH dehydrogenase I subunit D</fullName>
    </alternativeName>
    <alternativeName>
        <fullName evidence="6">NDH-1 subunit D</fullName>
    </alternativeName>
</protein>
<keyword evidence="5 6" id="KW-0520">NAD</keyword>
<comment type="subunit">
    <text evidence="6">NDH-1 is composed of 14 different subunits. Subunits NuoB, C, D, E, F, and G constitute the peripheral sector of the complex.</text>
</comment>
<dbReference type="HAMAP" id="MF_01358">
    <property type="entry name" value="NDH1_NuoD"/>
    <property type="match status" value="1"/>
</dbReference>
<dbReference type="Pfam" id="PF00346">
    <property type="entry name" value="Complex1_49kDa"/>
    <property type="match status" value="1"/>
</dbReference>
<dbReference type="GO" id="GO:0050136">
    <property type="term" value="F:NADH dehydrogenase (quinone) (non-electrogenic) activity"/>
    <property type="evidence" value="ECO:0007669"/>
    <property type="project" value="UniProtKB-UniRule"/>
</dbReference>
<reference evidence="9" key="1">
    <citation type="submission" date="2020-10" db="EMBL/GenBank/DDBJ databases">
        <title>Taxonomic study of unclassified bacteria belonging to the class Ktedonobacteria.</title>
        <authorList>
            <person name="Yabe S."/>
            <person name="Wang C.M."/>
            <person name="Zheng Y."/>
            <person name="Sakai Y."/>
            <person name="Cavaletti L."/>
            <person name="Monciardini P."/>
            <person name="Donadio S."/>
        </authorList>
    </citation>
    <scope>NUCLEOTIDE SEQUENCE</scope>
    <source>
        <strain evidence="9">ID150040</strain>
    </source>
</reference>
<dbReference type="SUPFAM" id="SSF56762">
    <property type="entry name" value="HydB/Nqo4-like"/>
    <property type="match status" value="1"/>
</dbReference>
<dbReference type="Gene3D" id="1.10.645.10">
    <property type="entry name" value="Cytochrome-c3 Hydrogenase, chain B"/>
    <property type="match status" value="1"/>
</dbReference>
<dbReference type="InterPro" id="IPR014029">
    <property type="entry name" value="NADH_UbQ_OxRdtase_49kDa_CS"/>
</dbReference>
<keyword evidence="6" id="KW-0472">Membrane</keyword>
<comment type="subcellular location">
    <subcellularLocation>
        <location evidence="6">Cell membrane</location>
        <topology evidence="6">Peripheral membrane protein</topology>
        <orientation evidence="6">Cytoplasmic side</orientation>
    </subcellularLocation>
</comment>
<evidence type="ECO:0000256" key="5">
    <source>
        <dbReference type="ARBA" id="ARBA00023027"/>
    </source>
</evidence>
<keyword evidence="10" id="KW-1185">Reference proteome</keyword>
<evidence type="ECO:0000256" key="1">
    <source>
        <dbReference type="ARBA" id="ARBA00005769"/>
    </source>
</evidence>
<proteinExistence type="inferred from homology"/>
<evidence type="ECO:0000256" key="2">
    <source>
        <dbReference type="ARBA" id="ARBA00022448"/>
    </source>
</evidence>
<dbReference type="AlphaFoldDB" id="A0A8J3N272"/>
<dbReference type="InterPro" id="IPR022885">
    <property type="entry name" value="NDH1_su_D/H"/>
</dbReference>
<evidence type="ECO:0000313" key="10">
    <source>
        <dbReference type="Proteomes" id="UP000597444"/>
    </source>
</evidence>
<evidence type="ECO:0000259" key="8">
    <source>
        <dbReference type="Pfam" id="PF00346"/>
    </source>
</evidence>
<sequence>MKQPEIMQAPQGRTYDIEEGQLLDDGHRDDTMTINMGPQHPSTHGVLRLILTIEGETVVKAIPDIGFLHTGIEKTAEAKSYHQALVLTDRMDYLAPLNNNLGYSLAVEKLLGIEDEINDKIKFARVILAELQRIASHLVWLGTSALDLGAQSMFLYCFREREMILDIFELCSGVRMMTSYICPGGLQAELPAGFEKKIREFTSIFPSRLREYHDLLTNNQLFLERTRNVCLLSKEDALAYGTTGAVLRGSGVAWDIRKVFPYSGYEKFDFDIPVGSVGDVYDRYMVRMLEMEQSLRIVNQALEGLPTGPYRVENKKVAPPPKWQITGSMEALIHHFKLFTEGYRPPRGDVFVRTESPKGELGFYLVSDGSAKPYRMHVRGASFANLQALPKMVEGSFLSDVIAAIGSIDIVLGEVDR</sequence>
<dbReference type="Proteomes" id="UP000597444">
    <property type="component" value="Unassembled WGS sequence"/>
</dbReference>
<dbReference type="NCBIfam" id="TIGR01962">
    <property type="entry name" value="NuoD"/>
    <property type="match status" value="1"/>
</dbReference>
<dbReference type="GO" id="GO:0048038">
    <property type="term" value="F:quinone binding"/>
    <property type="evidence" value="ECO:0007669"/>
    <property type="project" value="UniProtKB-KW"/>
</dbReference>
<dbReference type="PANTHER" id="PTHR11993:SF10">
    <property type="entry name" value="NADH DEHYDROGENASE [UBIQUINONE] IRON-SULFUR PROTEIN 2, MITOCHONDRIAL"/>
    <property type="match status" value="1"/>
</dbReference>
<keyword evidence="2 6" id="KW-0813">Transport</keyword>
<keyword evidence="6" id="KW-0830">Ubiquinone</keyword>
<comment type="caution">
    <text evidence="9">The sequence shown here is derived from an EMBL/GenBank/DDBJ whole genome shotgun (WGS) entry which is preliminary data.</text>
</comment>
<keyword evidence="4 6" id="KW-1278">Translocase</keyword>
<dbReference type="PANTHER" id="PTHR11993">
    <property type="entry name" value="NADH-UBIQUINONE OXIDOREDUCTASE 49 KDA SUBUNIT"/>
    <property type="match status" value="1"/>
</dbReference>
<comment type="function">
    <text evidence="6">NDH-1 shuttles electrons from NADH, via FMN and iron-sulfur (Fe-S) centers, to quinones in the respiratory chain. The immediate electron acceptor for the enzyme in this species is believed to be ubiquinone. Couples the redox reaction to proton translocation (for every two electrons transferred, four hydrogen ions are translocated across the cytoplasmic membrane), and thus conserves the redox energy in a proton gradient.</text>
</comment>
<feature type="domain" description="NADH-quinone oxidoreductase subunit D" evidence="8">
    <location>
        <begin position="147"/>
        <end position="417"/>
    </location>
</feature>
<evidence type="ECO:0000256" key="4">
    <source>
        <dbReference type="ARBA" id="ARBA00022967"/>
    </source>
</evidence>
<keyword evidence="6" id="KW-1003">Cell membrane</keyword>
<dbReference type="EMBL" id="BNJK01000001">
    <property type="protein sequence ID" value="GHO93218.1"/>
    <property type="molecule type" value="Genomic_DNA"/>
</dbReference>
<organism evidence="9 10">
    <name type="scientific">Reticulibacter mediterranei</name>
    <dbReference type="NCBI Taxonomy" id="2778369"/>
    <lineage>
        <taxon>Bacteria</taxon>
        <taxon>Bacillati</taxon>
        <taxon>Chloroflexota</taxon>
        <taxon>Ktedonobacteria</taxon>
        <taxon>Ktedonobacterales</taxon>
        <taxon>Reticulibacteraceae</taxon>
        <taxon>Reticulibacter</taxon>
    </lineage>
</organism>
<dbReference type="InterPro" id="IPR029014">
    <property type="entry name" value="NiFe-Hase_large"/>
</dbReference>
<dbReference type="GO" id="GO:0051287">
    <property type="term" value="F:NAD binding"/>
    <property type="evidence" value="ECO:0007669"/>
    <property type="project" value="InterPro"/>
</dbReference>